<evidence type="ECO:0000259" key="9">
    <source>
        <dbReference type="Pfam" id="PF00441"/>
    </source>
</evidence>
<dbReference type="Proteomes" id="UP000576792">
    <property type="component" value="Unassembled WGS sequence"/>
</dbReference>
<dbReference type="InterPro" id="IPR046373">
    <property type="entry name" value="Acyl-CoA_Oxase/DH_mid-dom_sf"/>
</dbReference>
<organism evidence="12 13">
    <name type="scientific">Brevibacterium marinum</name>
    <dbReference type="NCBI Taxonomy" id="418643"/>
    <lineage>
        <taxon>Bacteria</taxon>
        <taxon>Bacillati</taxon>
        <taxon>Actinomycetota</taxon>
        <taxon>Actinomycetes</taxon>
        <taxon>Micrococcales</taxon>
        <taxon>Brevibacteriaceae</taxon>
        <taxon>Brevibacterium</taxon>
    </lineage>
</organism>
<dbReference type="Pfam" id="PF00441">
    <property type="entry name" value="Acyl-CoA_dh_1"/>
    <property type="match status" value="1"/>
</dbReference>
<evidence type="ECO:0000313" key="13">
    <source>
        <dbReference type="Proteomes" id="UP000576792"/>
    </source>
</evidence>
<comment type="caution">
    <text evidence="12">The sequence shown here is derived from an EMBL/GenBank/DDBJ whole genome shotgun (WGS) entry which is preliminary data.</text>
</comment>
<dbReference type="EMBL" id="JAATJN010000001">
    <property type="protein sequence ID" value="NJC56930.1"/>
    <property type="molecule type" value="Genomic_DNA"/>
</dbReference>
<dbReference type="AlphaFoldDB" id="A0A846S0D5"/>
<keyword evidence="5 8" id="KW-0285">Flavoprotein</keyword>
<evidence type="ECO:0000256" key="4">
    <source>
        <dbReference type="ARBA" id="ARBA00022456"/>
    </source>
</evidence>
<keyword evidence="6 8" id="KW-0274">FAD</keyword>
<gene>
    <name evidence="12" type="ORF">BKA07_001965</name>
</gene>
<evidence type="ECO:0000256" key="7">
    <source>
        <dbReference type="ARBA" id="ARBA00023002"/>
    </source>
</evidence>
<feature type="domain" description="Acyl-CoA dehydrogenase/oxidase N-terminal" evidence="11">
    <location>
        <begin position="9"/>
        <end position="119"/>
    </location>
</feature>
<comment type="cofactor">
    <cofactor evidence="1 8">
        <name>FAD</name>
        <dbReference type="ChEBI" id="CHEBI:57692"/>
    </cofactor>
</comment>
<name>A0A846S0D5_9MICO</name>
<evidence type="ECO:0000256" key="1">
    <source>
        <dbReference type="ARBA" id="ARBA00001974"/>
    </source>
</evidence>
<feature type="domain" description="Acyl-CoA oxidase/dehydrogenase middle" evidence="10">
    <location>
        <begin position="127"/>
        <end position="221"/>
    </location>
</feature>
<dbReference type="RefSeq" id="WP_167950732.1">
    <property type="nucleotide sequence ID" value="NZ_BAAAPQ010000012.1"/>
</dbReference>
<dbReference type="Pfam" id="PF02770">
    <property type="entry name" value="Acyl-CoA_dh_M"/>
    <property type="match status" value="1"/>
</dbReference>
<evidence type="ECO:0000256" key="3">
    <source>
        <dbReference type="ARBA" id="ARBA00009347"/>
    </source>
</evidence>
<evidence type="ECO:0000256" key="5">
    <source>
        <dbReference type="ARBA" id="ARBA00022630"/>
    </source>
</evidence>
<evidence type="ECO:0000313" key="12">
    <source>
        <dbReference type="EMBL" id="NJC56930.1"/>
    </source>
</evidence>
<dbReference type="Gene3D" id="2.40.110.10">
    <property type="entry name" value="Butyryl-CoA Dehydrogenase, subunit A, domain 2"/>
    <property type="match status" value="1"/>
</dbReference>
<comment type="pathway">
    <text evidence="2">Amino-acid degradation; L-valine degradation.</text>
</comment>
<accession>A0A846S0D5</accession>
<dbReference type="FunFam" id="1.20.140.10:FF:000001">
    <property type="entry name" value="Acyl-CoA dehydrogenase"/>
    <property type="match status" value="1"/>
</dbReference>
<dbReference type="InterPro" id="IPR009075">
    <property type="entry name" value="AcylCo_DH/oxidase_C"/>
</dbReference>
<dbReference type="Gene3D" id="1.20.140.10">
    <property type="entry name" value="Butyryl-CoA Dehydrogenase, subunit A, domain 3"/>
    <property type="match status" value="1"/>
</dbReference>
<protein>
    <submittedName>
        <fullName evidence="12">Acyl-CoA dehydrogenase</fullName>
        <ecNumber evidence="12">1.3.8.7</ecNumber>
    </submittedName>
</protein>
<keyword evidence="13" id="KW-1185">Reference proteome</keyword>
<dbReference type="SUPFAM" id="SSF56645">
    <property type="entry name" value="Acyl-CoA dehydrogenase NM domain-like"/>
    <property type="match status" value="1"/>
</dbReference>
<dbReference type="InterPro" id="IPR036250">
    <property type="entry name" value="AcylCo_DH-like_C"/>
</dbReference>
<comment type="similarity">
    <text evidence="3 8">Belongs to the acyl-CoA dehydrogenase family.</text>
</comment>
<dbReference type="InterPro" id="IPR013786">
    <property type="entry name" value="AcylCoA_DH/ox_N"/>
</dbReference>
<feature type="domain" description="Acyl-CoA dehydrogenase/oxidase C-terminal" evidence="9">
    <location>
        <begin position="234"/>
        <end position="387"/>
    </location>
</feature>
<dbReference type="InterPro" id="IPR009100">
    <property type="entry name" value="AcylCoA_DH/oxidase_NM_dom_sf"/>
</dbReference>
<dbReference type="Gene3D" id="1.10.540.10">
    <property type="entry name" value="Acyl-CoA dehydrogenase/oxidase, N-terminal domain"/>
    <property type="match status" value="1"/>
</dbReference>
<dbReference type="SUPFAM" id="SSF47203">
    <property type="entry name" value="Acyl-CoA dehydrogenase C-terminal domain-like"/>
    <property type="match status" value="1"/>
</dbReference>
<keyword evidence="7 8" id="KW-0560">Oxidoreductase</keyword>
<dbReference type="InterPro" id="IPR006091">
    <property type="entry name" value="Acyl-CoA_Oxase/DH_mid-dom"/>
</dbReference>
<evidence type="ECO:0000256" key="2">
    <source>
        <dbReference type="ARBA" id="ARBA00005109"/>
    </source>
</evidence>
<sequence>MSYTPWPLTDEQNDIIELCRTFAKDRIRPAARAVDEADTQSPVELFREAARVGITDFMIPEEYGGGGFTDVFTQCLVQEQLCFGDPGIGNLLCSNGFFADPILALGTTDQKEMWLSPLTGPDPNLTALATTEPGSGSDSASITTRATAVDGGYVLNGQKAWISNAGLADSYVVFAKTDPSQRSRGVSAFLLPRETSGMDFGAPMKKMGQRAIVCREIFFDDAFVPTDNRLGEEGQGFYGLMRTFDISRVVLGAAALGTARAAYEYARDYARDRTQFGSPVIDHQAVGFRLADMASRIDAAWLQVLNAARMIDAGGDVPRETVTASAAMAKLGASETAMFCTWAGVQTLGGWGYSREHPVEQWMRDAKLEEIEEGTSDIMRLLISRNLP</sequence>
<dbReference type="EC" id="1.3.8.7" evidence="12"/>
<reference evidence="12 13" key="1">
    <citation type="submission" date="2020-03" db="EMBL/GenBank/DDBJ databases">
        <title>Sequencing the genomes of 1000 actinobacteria strains.</title>
        <authorList>
            <person name="Klenk H.-P."/>
        </authorList>
    </citation>
    <scope>NUCLEOTIDE SEQUENCE [LARGE SCALE GENOMIC DNA]</scope>
    <source>
        <strain evidence="12 13">DSM 18964</strain>
    </source>
</reference>
<dbReference type="InterPro" id="IPR037069">
    <property type="entry name" value="AcylCoA_DH/ox_N_sf"/>
</dbReference>
<evidence type="ECO:0000259" key="11">
    <source>
        <dbReference type="Pfam" id="PF02771"/>
    </source>
</evidence>
<dbReference type="PANTHER" id="PTHR43884:SF12">
    <property type="entry name" value="ISOVALERYL-COA DEHYDROGENASE, MITOCHONDRIAL-RELATED"/>
    <property type="match status" value="1"/>
</dbReference>
<dbReference type="GO" id="GO:0009083">
    <property type="term" value="P:branched-chain amino acid catabolic process"/>
    <property type="evidence" value="ECO:0007669"/>
    <property type="project" value="UniProtKB-KW"/>
</dbReference>
<dbReference type="PANTHER" id="PTHR43884">
    <property type="entry name" value="ACYL-COA DEHYDROGENASE"/>
    <property type="match status" value="1"/>
</dbReference>
<evidence type="ECO:0000256" key="8">
    <source>
        <dbReference type="RuleBase" id="RU362125"/>
    </source>
</evidence>
<evidence type="ECO:0000256" key="6">
    <source>
        <dbReference type="ARBA" id="ARBA00022827"/>
    </source>
</evidence>
<dbReference type="Pfam" id="PF02771">
    <property type="entry name" value="Acyl-CoA_dh_N"/>
    <property type="match status" value="1"/>
</dbReference>
<dbReference type="PIRSF" id="PIRSF016578">
    <property type="entry name" value="HsaA"/>
    <property type="match status" value="1"/>
</dbReference>
<dbReference type="FunFam" id="2.40.110.10:FF:000001">
    <property type="entry name" value="Acyl-CoA dehydrogenase, mitochondrial"/>
    <property type="match status" value="1"/>
</dbReference>
<evidence type="ECO:0000259" key="10">
    <source>
        <dbReference type="Pfam" id="PF02770"/>
    </source>
</evidence>
<dbReference type="GO" id="GO:0050660">
    <property type="term" value="F:flavin adenine dinucleotide binding"/>
    <property type="evidence" value="ECO:0007669"/>
    <property type="project" value="InterPro"/>
</dbReference>
<keyword evidence="4" id="KW-0101">Branched-chain amino acid catabolism</keyword>
<dbReference type="GO" id="GO:0070991">
    <property type="term" value="F:medium-chain fatty acyl-CoA dehydrogenase activity"/>
    <property type="evidence" value="ECO:0007669"/>
    <property type="project" value="UniProtKB-EC"/>
</dbReference>
<proteinExistence type="inferred from homology"/>